<dbReference type="InterPro" id="IPR004245">
    <property type="entry name" value="DUF229"/>
</dbReference>
<organism evidence="1 2">
    <name type="scientific">Trichuris muris</name>
    <name type="common">Mouse whipworm</name>
    <dbReference type="NCBI Taxonomy" id="70415"/>
    <lineage>
        <taxon>Eukaryota</taxon>
        <taxon>Metazoa</taxon>
        <taxon>Ecdysozoa</taxon>
        <taxon>Nematoda</taxon>
        <taxon>Enoplea</taxon>
        <taxon>Dorylaimia</taxon>
        <taxon>Trichinellida</taxon>
        <taxon>Trichuridae</taxon>
        <taxon>Trichuris</taxon>
    </lineage>
</organism>
<protein>
    <submittedName>
        <fullName evidence="2">Sulfatase N-terminal domain-containing protein</fullName>
    </submittedName>
</protein>
<dbReference type="WBParaSite" id="TMUE_3000014450.3">
    <property type="protein sequence ID" value="TMUE_3000014450.3"/>
    <property type="gene ID" value="WBGene00285887"/>
</dbReference>
<dbReference type="PANTHER" id="PTHR10974:SF48">
    <property type="entry name" value="SULFATASE DOMAIN-CONTAINING PROTEIN"/>
    <property type="match status" value="1"/>
</dbReference>
<reference evidence="1" key="1">
    <citation type="submission" date="2013-11" db="EMBL/GenBank/DDBJ databases">
        <authorList>
            <person name="Aslett M."/>
        </authorList>
    </citation>
    <scope>NUCLEOTIDE SEQUENCE [LARGE SCALE GENOMIC DNA]</scope>
    <source>
        <strain evidence="1">Edinburgh</strain>
    </source>
</reference>
<evidence type="ECO:0000313" key="1">
    <source>
        <dbReference type="Proteomes" id="UP000046395"/>
    </source>
</evidence>
<proteinExistence type="predicted"/>
<dbReference type="InterPro" id="IPR017850">
    <property type="entry name" value="Alkaline_phosphatase_core_sf"/>
</dbReference>
<sequence>MGPKRSSLSTRKALLVRCVVVTLVVFAAAQVWTNLNEFVQPTYFYVAPDLYSKACKAPQVDPWDPLVLPYYKKLPPLSCKRLQPELTYVDSSGRLLVNWTEMKEAGLDNLKCQYRCIEHNGITGDLGDNFSEWTALPEAGETLRCEFVETTCQKGILPVSFYTNFHNHVIRVPQAKLSDEAQRQPIGVLLFVIDSMSRSNFVRCMPKLFDVLSTEYRSTMFRGFNKVGDNSFPNGVAMLTGKRMAEVEELPADMRGRFYDDWPIVWKRFAEKGYATLFAEDMPNWSLFNQDGNGFRTKPTDHYYRPLMSRMFYSFLHLRSKHLCIGNNPTHRHQLNYVKQFLRQYSGRRPVFGLNWQTEISHDWINQAQLADEDFARFFSEIRPYASNTVLFVLSDHGQRFGSIRHTVVGRIEENTPVFIVALPKQAANRHPKLVVTLQRNAQLLATHYDLHATLLHLLDHPNWEALERAATDNLYGGATPLPRGLSLFRPLPKDRSCRQADIPEEYCTCGRQVAVDSKTEMARRSAQAVVRHLNAQLEQLEPGRCALLKVARVLSAYALLPGIEVKSSFWNPPRTSAADYLVTVEATPGGGHFEAVLRQSAGDGRPSIVGQISRINRYGNKSRCASSAEMRKFCYCLETPTPVA</sequence>
<reference evidence="1" key="2">
    <citation type="submission" date="2014-03" db="EMBL/GenBank/DDBJ databases">
        <title>The whipworm genome and dual-species transcriptomics of an intimate host-pathogen interaction.</title>
        <authorList>
            <person name="Foth B.J."/>
            <person name="Tsai I.J."/>
            <person name="Reid A.J."/>
            <person name="Bancroft A.J."/>
            <person name="Nichol S."/>
            <person name="Tracey A."/>
            <person name="Holroyd N."/>
            <person name="Cotton J.A."/>
            <person name="Stanley E.J."/>
            <person name="Zarowiecki M."/>
            <person name="Liu J.Z."/>
            <person name="Huckvale T."/>
            <person name="Cooper P.J."/>
            <person name="Grencis R.K."/>
            <person name="Berriman M."/>
        </authorList>
    </citation>
    <scope>NUCLEOTIDE SEQUENCE [LARGE SCALE GENOMIC DNA]</scope>
    <source>
        <strain evidence="1">Edinburgh</strain>
    </source>
</reference>
<dbReference type="WBParaSite" id="TMUE_3000014450.2">
    <property type="protein sequence ID" value="TMUE_3000014450.2"/>
    <property type="gene ID" value="WBGene00285887"/>
</dbReference>
<accession>A0A5S6R4L0</accession>
<dbReference type="Pfam" id="PF02995">
    <property type="entry name" value="DUF229"/>
    <property type="match status" value="1"/>
</dbReference>
<dbReference type="Proteomes" id="UP000046395">
    <property type="component" value="Unassembled WGS sequence"/>
</dbReference>
<evidence type="ECO:0000313" key="2">
    <source>
        <dbReference type="WBParaSite" id="TMUE_3000014450.1"/>
    </source>
</evidence>
<dbReference type="CDD" id="cd16021">
    <property type="entry name" value="ALP_like"/>
    <property type="match status" value="1"/>
</dbReference>
<keyword evidence="1" id="KW-1185">Reference proteome</keyword>
<name>A0A5S6R4L0_TRIMR</name>
<dbReference type="AlphaFoldDB" id="A0A5S6R4L0"/>
<dbReference type="Gene3D" id="3.40.720.10">
    <property type="entry name" value="Alkaline Phosphatase, subunit A"/>
    <property type="match status" value="1"/>
</dbReference>
<dbReference type="STRING" id="70415.A0A5S6R4L0"/>
<dbReference type="SUPFAM" id="SSF53649">
    <property type="entry name" value="Alkaline phosphatase-like"/>
    <property type="match status" value="1"/>
</dbReference>
<dbReference type="PANTHER" id="PTHR10974">
    <property type="entry name" value="FI08016P-RELATED"/>
    <property type="match status" value="1"/>
</dbReference>
<dbReference type="FunFam" id="3.40.720.10:FF:000017">
    <property type="entry name" value="Predicted protein"/>
    <property type="match status" value="1"/>
</dbReference>
<dbReference type="GO" id="GO:0005615">
    <property type="term" value="C:extracellular space"/>
    <property type="evidence" value="ECO:0007669"/>
    <property type="project" value="TreeGrafter"/>
</dbReference>
<dbReference type="WBParaSite" id="TMUE_3000014450.1">
    <property type="protein sequence ID" value="TMUE_3000014450.1"/>
    <property type="gene ID" value="WBGene00285887"/>
</dbReference>
<reference evidence="2" key="3">
    <citation type="submission" date="2019-12" db="UniProtKB">
        <authorList>
            <consortium name="WormBaseParasite"/>
        </authorList>
    </citation>
    <scope>IDENTIFICATION</scope>
</reference>